<dbReference type="Proteomes" id="UP000228896">
    <property type="component" value="Unassembled WGS sequence"/>
</dbReference>
<evidence type="ECO:0000313" key="2">
    <source>
        <dbReference type="Proteomes" id="UP000228896"/>
    </source>
</evidence>
<proteinExistence type="predicted"/>
<name>A0A2M7DPZ3_9BACT</name>
<feature type="non-terminal residue" evidence="1">
    <location>
        <position position="1"/>
    </location>
</feature>
<sequence length="72" mass="8674">DEFKDFSIVYKPRREVKNLYFEFKNSLRHRLSIPLLNMNPLSIRENLLKYLAEDLERTDEPLSEGLAKMFKL</sequence>
<organism evidence="1 2">
    <name type="scientific">Candidatus Falkowbacteria bacterium CG02_land_8_20_14_3_00_36_14</name>
    <dbReference type="NCBI Taxonomy" id="1974560"/>
    <lineage>
        <taxon>Bacteria</taxon>
        <taxon>Candidatus Falkowiibacteriota</taxon>
    </lineage>
</organism>
<evidence type="ECO:0000313" key="1">
    <source>
        <dbReference type="EMBL" id="PIV51847.1"/>
    </source>
</evidence>
<dbReference type="AlphaFoldDB" id="A0A2M7DPZ3"/>
<gene>
    <name evidence="1" type="ORF">COS18_01865</name>
</gene>
<comment type="caution">
    <text evidence="1">The sequence shown here is derived from an EMBL/GenBank/DDBJ whole genome shotgun (WGS) entry which is preliminary data.</text>
</comment>
<protein>
    <submittedName>
        <fullName evidence="1">Uncharacterized protein</fullName>
    </submittedName>
</protein>
<reference evidence="2" key="1">
    <citation type="submission" date="2017-09" db="EMBL/GenBank/DDBJ databases">
        <title>Depth-based differentiation of microbial function through sediment-hosted aquifers and enrichment of novel symbionts in the deep terrestrial subsurface.</title>
        <authorList>
            <person name="Probst A.J."/>
            <person name="Ladd B."/>
            <person name="Jarett J.K."/>
            <person name="Geller-Mcgrath D.E."/>
            <person name="Sieber C.M.K."/>
            <person name="Emerson J.B."/>
            <person name="Anantharaman K."/>
            <person name="Thomas B.C."/>
            <person name="Malmstrom R."/>
            <person name="Stieglmeier M."/>
            <person name="Klingl A."/>
            <person name="Woyke T."/>
            <person name="Ryan C.M."/>
            <person name="Banfield J.F."/>
        </authorList>
    </citation>
    <scope>NUCLEOTIDE SEQUENCE [LARGE SCALE GENOMIC DNA]</scope>
</reference>
<dbReference type="EMBL" id="PETS01000039">
    <property type="protein sequence ID" value="PIV51847.1"/>
    <property type="molecule type" value="Genomic_DNA"/>
</dbReference>
<accession>A0A2M7DPZ3</accession>